<reference evidence="1" key="2">
    <citation type="journal article" date="2020" name="Nat. Commun.">
        <title>Large-scale genome sequencing of mycorrhizal fungi provides insights into the early evolution of symbiotic traits.</title>
        <authorList>
            <person name="Miyauchi S."/>
            <person name="Kiss E."/>
            <person name="Kuo A."/>
            <person name="Drula E."/>
            <person name="Kohler A."/>
            <person name="Sanchez-Garcia M."/>
            <person name="Morin E."/>
            <person name="Andreopoulos B."/>
            <person name="Barry K.W."/>
            <person name="Bonito G."/>
            <person name="Buee M."/>
            <person name="Carver A."/>
            <person name="Chen C."/>
            <person name="Cichocki N."/>
            <person name="Clum A."/>
            <person name="Culley D."/>
            <person name="Crous P.W."/>
            <person name="Fauchery L."/>
            <person name="Girlanda M."/>
            <person name="Hayes R.D."/>
            <person name="Keri Z."/>
            <person name="LaButti K."/>
            <person name="Lipzen A."/>
            <person name="Lombard V."/>
            <person name="Magnuson J."/>
            <person name="Maillard F."/>
            <person name="Murat C."/>
            <person name="Nolan M."/>
            <person name="Ohm R.A."/>
            <person name="Pangilinan J."/>
            <person name="Pereira M.F."/>
            <person name="Perotto S."/>
            <person name="Peter M."/>
            <person name="Pfister S."/>
            <person name="Riley R."/>
            <person name="Sitrit Y."/>
            <person name="Stielow J.B."/>
            <person name="Szollosi G."/>
            <person name="Zifcakova L."/>
            <person name="Stursova M."/>
            <person name="Spatafora J.W."/>
            <person name="Tedersoo L."/>
            <person name="Vaario L.M."/>
            <person name="Yamada A."/>
            <person name="Yan M."/>
            <person name="Wang P."/>
            <person name="Xu J."/>
            <person name="Bruns T."/>
            <person name="Baldrian P."/>
            <person name="Vilgalys R."/>
            <person name="Dunand C."/>
            <person name="Henrissat B."/>
            <person name="Grigoriev I.V."/>
            <person name="Hibbett D."/>
            <person name="Nagy L.G."/>
            <person name="Martin F.M."/>
        </authorList>
    </citation>
    <scope>NUCLEOTIDE SEQUENCE</scope>
    <source>
        <strain evidence="1">P2</strain>
    </source>
</reference>
<protein>
    <submittedName>
        <fullName evidence="1">Uncharacterized protein</fullName>
    </submittedName>
</protein>
<keyword evidence="2" id="KW-1185">Reference proteome</keyword>
<dbReference type="EMBL" id="MU118014">
    <property type="protein sequence ID" value="KAF9648424.1"/>
    <property type="molecule type" value="Genomic_DNA"/>
</dbReference>
<organism evidence="1 2">
    <name type="scientific">Thelephora ganbajun</name>
    <name type="common">Ganba fungus</name>
    <dbReference type="NCBI Taxonomy" id="370292"/>
    <lineage>
        <taxon>Eukaryota</taxon>
        <taxon>Fungi</taxon>
        <taxon>Dikarya</taxon>
        <taxon>Basidiomycota</taxon>
        <taxon>Agaricomycotina</taxon>
        <taxon>Agaricomycetes</taxon>
        <taxon>Thelephorales</taxon>
        <taxon>Thelephoraceae</taxon>
        <taxon>Thelephora</taxon>
    </lineage>
</organism>
<name>A0ACB6ZFR7_THEGA</name>
<gene>
    <name evidence="1" type="ORF">BDM02DRAFT_3115467</name>
</gene>
<evidence type="ECO:0000313" key="1">
    <source>
        <dbReference type="EMBL" id="KAF9648424.1"/>
    </source>
</evidence>
<dbReference type="Proteomes" id="UP000886501">
    <property type="component" value="Unassembled WGS sequence"/>
</dbReference>
<proteinExistence type="predicted"/>
<feature type="non-terminal residue" evidence="1">
    <location>
        <position position="400"/>
    </location>
</feature>
<sequence>MQLSQRSDDSPEDKDDQDREHPLLVNESPVSPVVHSSRTVSGTQEATATTSLSSVPAPPRIFPDLLVSHKIQTTTKTTTTISNGKLADVTPRSRAPRQPSAFVPATPSQNKILRKDVFGSGDTGLSELSDDSEADSMKALSRKLAARTDSMTAITKRASIIADTVSSNGTSGKKIAKRRVLDSDDEEVLSSSRKGAKGGSKSGAGNAKKVLTVVVSDLGDDTLPAPAPLKKGRPKSTKKNPELLDEKPKPLVRDKNTKRKREESDGDDKVGGVADVRERPPPVKRARRTAGGKPSTTKVEPLSHIPPTPPRDSQVLRKVRPAAKKNANYSRRAKAARISSPTRDSVDPLVEPLLMDDGGGDYASSPPARKPKPKSKTATKPKSTLAENTALVPVFLLQRL</sequence>
<accession>A0ACB6ZFR7</accession>
<comment type="caution">
    <text evidence="1">The sequence shown here is derived from an EMBL/GenBank/DDBJ whole genome shotgun (WGS) entry which is preliminary data.</text>
</comment>
<reference evidence="1" key="1">
    <citation type="submission" date="2019-10" db="EMBL/GenBank/DDBJ databases">
        <authorList>
            <consortium name="DOE Joint Genome Institute"/>
            <person name="Kuo A."/>
            <person name="Miyauchi S."/>
            <person name="Kiss E."/>
            <person name="Drula E."/>
            <person name="Kohler A."/>
            <person name="Sanchez-Garcia M."/>
            <person name="Andreopoulos B."/>
            <person name="Barry K.W."/>
            <person name="Bonito G."/>
            <person name="Buee M."/>
            <person name="Carver A."/>
            <person name="Chen C."/>
            <person name="Cichocki N."/>
            <person name="Clum A."/>
            <person name="Culley D."/>
            <person name="Crous P.W."/>
            <person name="Fauchery L."/>
            <person name="Girlanda M."/>
            <person name="Hayes R."/>
            <person name="Keri Z."/>
            <person name="Labutti K."/>
            <person name="Lipzen A."/>
            <person name="Lombard V."/>
            <person name="Magnuson J."/>
            <person name="Maillard F."/>
            <person name="Morin E."/>
            <person name="Murat C."/>
            <person name="Nolan M."/>
            <person name="Ohm R."/>
            <person name="Pangilinan J."/>
            <person name="Pereira M."/>
            <person name="Perotto S."/>
            <person name="Peter M."/>
            <person name="Riley R."/>
            <person name="Sitrit Y."/>
            <person name="Stielow B."/>
            <person name="Szollosi G."/>
            <person name="Zifcakova L."/>
            <person name="Stursova M."/>
            <person name="Spatafora J.W."/>
            <person name="Tedersoo L."/>
            <person name="Vaario L.-M."/>
            <person name="Yamada A."/>
            <person name="Yan M."/>
            <person name="Wang P."/>
            <person name="Xu J."/>
            <person name="Bruns T."/>
            <person name="Baldrian P."/>
            <person name="Vilgalys R."/>
            <person name="Henrissat B."/>
            <person name="Grigoriev I.V."/>
            <person name="Hibbett D."/>
            <person name="Nagy L.G."/>
            <person name="Martin F.M."/>
        </authorList>
    </citation>
    <scope>NUCLEOTIDE SEQUENCE</scope>
    <source>
        <strain evidence="1">P2</strain>
    </source>
</reference>
<evidence type="ECO:0000313" key="2">
    <source>
        <dbReference type="Proteomes" id="UP000886501"/>
    </source>
</evidence>